<keyword evidence="8" id="KW-0732">Signal</keyword>
<dbReference type="PROSITE" id="PS52016">
    <property type="entry name" value="TONB_DEPENDENT_REC_3"/>
    <property type="match status" value="1"/>
</dbReference>
<proteinExistence type="inferred from homology"/>
<dbReference type="Pfam" id="PF07715">
    <property type="entry name" value="Plug"/>
    <property type="match status" value="1"/>
</dbReference>
<feature type="chain" id="PRO_5015739568" evidence="8">
    <location>
        <begin position="18"/>
        <end position="745"/>
    </location>
</feature>
<evidence type="ECO:0000313" key="10">
    <source>
        <dbReference type="EMBL" id="AVI51093.1"/>
    </source>
</evidence>
<evidence type="ECO:0000256" key="3">
    <source>
        <dbReference type="ARBA" id="ARBA00022452"/>
    </source>
</evidence>
<comment type="similarity">
    <text evidence="7">Belongs to the TonB-dependent receptor family.</text>
</comment>
<dbReference type="InterPro" id="IPR036942">
    <property type="entry name" value="Beta-barrel_TonB_sf"/>
</dbReference>
<dbReference type="EMBL" id="CP027062">
    <property type="protein sequence ID" value="AVI51093.1"/>
    <property type="molecule type" value="Genomic_DNA"/>
</dbReference>
<keyword evidence="10" id="KW-0675">Receptor</keyword>
<evidence type="ECO:0000256" key="4">
    <source>
        <dbReference type="ARBA" id="ARBA00022692"/>
    </source>
</evidence>
<dbReference type="AlphaFoldDB" id="A0A2S0HY32"/>
<evidence type="ECO:0000256" key="5">
    <source>
        <dbReference type="ARBA" id="ARBA00023136"/>
    </source>
</evidence>
<evidence type="ECO:0000256" key="7">
    <source>
        <dbReference type="PROSITE-ProRule" id="PRU01360"/>
    </source>
</evidence>
<dbReference type="InterPro" id="IPR008969">
    <property type="entry name" value="CarboxyPept-like_regulatory"/>
</dbReference>
<dbReference type="InterPro" id="IPR037066">
    <property type="entry name" value="Plug_dom_sf"/>
</dbReference>
<keyword evidence="4 7" id="KW-0812">Transmembrane</keyword>
<accession>A0A2S0HY32</accession>
<dbReference type="Gene3D" id="2.170.130.10">
    <property type="entry name" value="TonB-dependent receptor, plug domain"/>
    <property type="match status" value="1"/>
</dbReference>
<keyword evidence="2 7" id="KW-0813">Transport</keyword>
<reference evidence="10 11" key="1">
    <citation type="submission" date="2018-02" db="EMBL/GenBank/DDBJ databases">
        <title>Genomic analysis of the strain RR4-38 isolated from a seawater recirculating aquaculture system.</title>
        <authorList>
            <person name="Kim Y.-S."/>
            <person name="Jang Y.H."/>
            <person name="Kim K.-H."/>
        </authorList>
    </citation>
    <scope>NUCLEOTIDE SEQUENCE [LARGE SCALE GENOMIC DNA]</scope>
    <source>
        <strain evidence="10 11">RR4-38</strain>
    </source>
</reference>
<dbReference type="Gene3D" id="2.60.40.1120">
    <property type="entry name" value="Carboxypeptidase-like, regulatory domain"/>
    <property type="match status" value="1"/>
</dbReference>
<protein>
    <submittedName>
        <fullName evidence="10">TonB-dependent receptor</fullName>
    </submittedName>
</protein>
<keyword evidence="5 7" id="KW-0472">Membrane</keyword>
<dbReference type="InterPro" id="IPR012910">
    <property type="entry name" value="Plug_dom"/>
</dbReference>
<evidence type="ECO:0000256" key="6">
    <source>
        <dbReference type="ARBA" id="ARBA00023237"/>
    </source>
</evidence>
<evidence type="ECO:0000256" key="2">
    <source>
        <dbReference type="ARBA" id="ARBA00022448"/>
    </source>
</evidence>
<evidence type="ECO:0000259" key="9">
    <source>
        <dbReference type="Pfam" id="PF07715"/>
    </source>
</evidence>
<sequence>MKKLMMILLWLPLCAYAQQQLEGTVVEVNNKNEEIGLEGASVYWLDTSVGTITDFDGNFEIPYKDEYTRLVISYVGFRTDTISVSGPEKIKHRLQLKGDLGEVVVKSRRKSSATSYLQSQNVINVSSAELLKAACCNLSESFETNPSIDVNFADAVSGTRQIKMLGLTSPYILITTENVPSIRGAAQAYGLSFIPGTWVESIQITKGAGSVVNGFESITGQINAELQKPTLDDKFFVNAYGSMNGRLELNTHLNTRVSDRWSTGLYVHGNLRDTKFDKNDDGFLDTPLAQQINVMNRWQYTDTEHGFVSFFNIRFLNDEKQTGQVDFNPDTDKFTRNAWGSEIDTRRIDLSGKLGYVNPDIPYQSAGVQLAFSNHDQESYFGFNQYDITHNSLYANALYNSIIGDSRHKVKAGVSFTYDAYEELVNTTQYGRKENSVGAFFEYAYDNLGDLNATMGIRIDQHNLLGTFITPRLHVRYTPWEKSAFRISAGRGKRSANIFTENQNFFSSSRSITILDEGGSIYGLDPEIAWNYGFSYLQGFNLFGRQADITFDFYRTDFENQVVVDWETPGEIRFYNLKGESYANNFQTEFNYDITEHLDLRMAYKYYDVMTTYGNEKLDRPLTPNHRIFANSSARTNIKENGSHWKFDATYNWLSEQRFPSTVGNPVQYRLPDYSPSVGTLNVQVTKVFSPTFEIYVGGENVANVKQSDPIVASEVPFDPAFDTTFVYGPIFGSMYYTGLRFKIE</sequence>
<dbReference type="OrthoDB" id="1109239at2"/>
<evidence type="ECO:0000256" key="8">
    <source>
        <dbReference type="SAM" id="SignalP"/>
    </source>
</evidence>
<name>A0A2S0HY32_9FLAO</name>
<dbReference type="KEGG" id="aue:C5O00_07855"/>
<dbReference type="Gene3D" id="2.40.170.20">
    <property type="entry name" value="TonB-dependent receptor, beta-barrel domain"/>
    <property type="match status" value="1"/>
</dbReference>
<dbReference type="GO" id="GO:0009279">
    <property type="term" value="C:cell outer membrane"/>
    <property type="evidence" value="ECO:0007669"/>
    <property type="project" value="UniProtKB-SubCell"/>
</dbReference>
<keyword evidence="11" id="KW-1185">Reference proteome</keyword>
<feature type="signal peptide" evidence="8">
    <location>
        <begin position="1"/>
        <end position="17"/>
    </location>
</feature>
<organism evidence="10 11">
    <name type="scientific">Pukyongia salina</name>
    <dbReference type="NCBI Taxonomy" id="2094025"/>
    <lineage>
        <taxon>Bacteria</taxon>
        <taxon>Pseudomonadati</taxon>
        <taxon>Bacteroidota</taxon>
        <taxon>Flavobacteriia</taxon>
        <taxon>Flavobacteriales</taxon>
        <taxon>Flavobacteriaceae</taxon>
        <taxon>Pukyongia</taxon>
    </lineage>
</organism>
<keyword evidence="3 7" id="KW-1134">Transmembrane beta strand</keyword>
<dbReference type="RefSeq" id="WP_105216334.1">
    <property type="nucleotide sequence ID" value="NZ_CP027062.1"/>
</dbReference>
<feature type="domain" description="TonB-dependent receptor plug" evidence="9">
    <location>
        <begin position="119"/>
        <end position="220"/>
    </location>
</feature>
<dbReference type="SUPFAM" id="SSF56935">
    <property type="entry name" value="Porins"/>
    <property type="match status" value="1"/>
</dbReference>
<evidence type="ECO:0000256" key="1">
    <source>
        <dbReference type="ARBA" id="ARBA00004571"/>
    </source>
</evidence>
<dbReference type="Proteomes" id="UP000238442">
    <property type="component" value="Chromosome"/>
</dbReference>
<keyword evidence="6 7" id="KW-0998">Cell outer membrane</keyword>
<evidence type="ECO:0000313" key="11">
    <source>
        <dbReference type="Proteomes" id="UP000238442"/>
    </source>
</evidence>
<dbReference type="Pfam" id="PF13715">
    <property type="entry name" value="CarbopepD_reg_2"/>
    <property type="match status" value="1"/>
</dbReference>
<comment type="subcellular location">
    <subcellularLocation>
        <location evidence="1 7">Cell outer membrane</location>
        <topology evidence="1 7">Multi-pass membrane protein</topology>
    </subcellularLocation>
</comment>
<gene>
    <name evidence="10" type="ORF">C5O00_07855</name>
</gene>
<dbReference type="SUPFAM" id="SSF49464">
    <property type="entry name" value="Carboxypeptidase regulatory domain-like"/>
    <property type="match status" value="1"/>
</dbReference>
<dbReference type="InterPro" id="IPR039426">
    <property type="entry name" value="TonB-dep_rcpt-like"/>
</dbReference>